<organism evidence="1 2">
    <name type="scientific">Plakobranchus ocellatus</name>
    <dbReference type="NCBI Taxonomy" id="259542"/>
    <lineage>
        <taxon>Eukaryota</taxon>
        <taxon>Metazoa</taxon>
        <taxon>Spiralia</taxon>
        <taxon>Lophotrochozoa</taxon>
        <taxon>Mollusca</taxon>
        <taxon>Gastropoda</taxon>
        <taxon>Heterobranchia</taxon>
        <taxon>Euthyneura</taxon>
        <taxon>Panpulmonata</taxon>
        <taxon>Sacoglossa</taxon>
        <taxon>Placobranchoidea</taxon>
        <taxon>Plakobranchidae</taxon>
        <taxon>Plakobranchus</taxon>
    </lineage>
</organism>
<gene>
    <name evidence="1" type="ORF">PoB_007359900</name>
</gene>
<dbReference type="InterPro" id="IPR009057">
    <property type="entry name" value="Homeodomain-like_sf"/>
</dbReference>
<evidence type="ECO:0000313" key="1">
    <source>
        <dbReference type="EMBL" id="GFO47094.1"/>
    </source>
</evidence>
<reference evidence="1 2" key="1">
    <citation type="journal article" date="2021" name="Elife">
        <title>Chloroplast acquisition without the gene transfer in kleptoplastic sea slugs, Plakobranchus ocellatus.</title>
        <authorList>
            <person name="Maeda T."/>
            <person name="Takahashi S."/>
            <person name="Yoshida T."/>
            <person name="Shimamura S."/>
            <person name="Takaki Y."/>
            <person name="Nagai Y."/>
            <person name="Toyoda A."/>
            <person name="Suzuki Y."/>
            <person name="Arimoto A."/>
            <person name="Ishii H."/>
            <person name="Satoh N."/>
            <person name="Nishiyama T."/>
            <person name="Hasebe M."/>
            <person name="Maruyama T."/>
            <person name="Minagawa J."/>
            <person name="Obokata J."/>
            <person name="Shigenobu S."/>
        </authorList>
    </citation>
    <scope>NUCLEOTIDE SEQUENCE [LARGE SCALE GENOMIC DNA]</scope>
</reference>
<protein>
    <submittedName>
        <fullName evidence="1">Tigger transposable element-derived protein 6-like protein</fullName>
    </submittedName>
</protein>
<accession>A0AAV4DS72</accession>
<sequence length="183" mass="21122">MVNNRPAGQKIGNVPENDMRAAVQEALSGISVRTVSARTGIPFSTLNRWVNKAKESDDPESLRYSPLYNCRQIFNEAEENALEEYNLIAFKIHFGLTAKQARDLAYQFAVRNQKILPQSWDKNNTEGIEWFQSFMKRHKTLSLRRPEATSLSRATSFNHKNVSQFYINLENVLTKYKFGPQYI</sequence>
<dbReference type="EMBL" id="BLXT01008250">
    <property type="protein sequence ID" value="GFO47094.1"/>
    <property type="molecule type" value="Genomic_DNA"/>
</dbReference>
<comment type="caution">
    <text evidence="1">The sequence shown here is derived from an EMBL/GenBank/DDBJ whole genome shotgun (WGS) entry which is preliminary data.</text>
</comment>
<keyword evidence="2" id="KW-1185">Reference proteome</keyword>
<dbReference type="AlphaFoldDB" id="A0AAV4DS72"/>
<dbReference type="Proteomes" id="UP000735302">
    <property type="component" value="Unassembled WGS sequence"/>
</dbReference>
<dbReference type="SUPFAM" id="SSF46689">
    <property type="entry name" value="Homeodomain-like"/>
    <property type="match status" value="1"/>
</dbReference>
<evidence type="ECO:0000313" key="2">
    <source>
        <dbReference type="Proteomes" id="UP000735302"/>
    </source>
</evidence>
<name>A0AAV4DS72_9GAST</name>
<proteinExistence type="predicted"/>